<dbReference type="GO" id="GO:0005524">
    <property type="term" value="F:ATP binding"/>
    <property type="evidence" value="ECO:0007669"/>
    <property type="project" value="UniProtKB-KW"/>
</dbReference>
<evidence type="ECO:0000313" key="2">
    <source>
        <dbReference type="Proteomes" id="UP001185792"/>
    </source>
</evidence>
<proteinExistence type="predicted"/>
<name>A0ABU4ETE6_WILMA</name>
<organism evidence="1 2">
    <name type="scientific">Williamsia marianensis</name>
    <dbReference type="NCBI Taxonomy" id="85044"/>
    <lineage>
        <taxon>Bacteria</taxon>
        <taxon>Bacillati</taxon>
        <taxon>Actinomycetota</taxon>
        <taxon>Actinomycetes</taxon>
        <taxon>Mycobacteriales</taxon>
        <taxon>Nocardiaceae</taxon>
        <taxon>Williamsia</taxon>
    </lineage>
</organism>
<gene>
    <name evidence="1" type="ORF">R4198_12520</name>
</gene>
<protein>
    <submittedName>
        <fullName evidence="1">ATP-binding protein</fullName>
    </submittedName>
</protein>
<dbReference type="Proteomes" id="UP001185792">
    <property type="component" value="Unassembled WGS sequence"/>
</dbReference>
<accession>A0ABU4ETE6</accession>
<evidence type="ECO:0000313" key="1">
    <source>
        <dbReference type="EMBL" id="MDV7134522.1"/>
    </source>
</evidence>
<dbReference type="Gene3D" id="3.30.565.10">
    <property type="entry name" value="Histidine kinase-like ATPase, C-terminal domain"/>
    <property type="match status" value="1"/>
</dbReference>
<dbReference type="RefSeq" id="WP_317713267.1">
    <property type="nucleotide sequence ID" value="NZ_JAWLUM010000002.1"/>
</dbReference>
<dbReference type="Pfam" id="PF13589">
    <property type="entry name" value="HATPase_c_3"/>
    <property type="match status" value="1"/>
</dbReference>
<dbReference type="EMBL" id="JAWLUM010000002">
    <property type="protein sequence ID" value="MDV7134522.1"/>
    <property type="molecule type" value="Genomic_DNA"/>
</dbReference>
<sequence length="774" mass="85200">MLGEIEFDEWQCIAELTDNAFDDFSEIQKSGQSWPGGFKVSVSLPGIAAPLAGAAVVVQDTGRGMTRQLLEQAVKAGWSSNDRFDKLGLFGMGFNVSTARLGRRTRVLTTRAGDPEWVGVEIDLDSLGADYEAPDITEPKDDPSEHGTRIVIDRLHEARADWLRRNATGLRTTLGRVYGWLLDNKPYELWIQGSKVSPRRACRWGDERYVIYGAGANAEKIPAYIPIDEYFEAADACELCGNWQERGKGVCDQCGSGALQERARHLHGWLGIQRHLDKRDFGIDFLRNGRKILQFDKQLFNWRNPDDPSSPLDVEYPVELANQGGRIIGEIHLDYVPVHYDKSAFEYSDKAWRGAVQYLRGAGPLQPQKAKHAGYPENVSPLGRLFKGYRRNAAGRRDLIPGDGSRPLHEETRQWAQKFWAGDAEYQTDDKWWKQVEIHEARQEALKIAKATGGADAADEDAVLAALGGGDSNKPPGKHSELLANKALRGKGSVASTTAASKTETVQERLARYKTEGTVLQELTREYFLPEVGGVKVEAVTFSGEVLDESGGASPVWLAQGAGGTATAIIDGTHPAFTKLGVEAAELLLVELAAMLKVKSDSTISHSQLAGRLRSACLPDTAVDLAVIRSQASELLSDVRQRMSDRVAQDPQRAVSYLDADEQTITINALIADGGNSMTATLADGHFVRYAPPLFLVRLLENWPTAFMDGKVFIGPYETLPSHSSKRLSLARIVGYFNDVATLLAFETTPNVVQLRRTRLSIQLLQDELAPDES</sequence>
<keyword evidence="1" id="KW-0067">ATP-binding</keyword>
<reference evidence="1 2" key="1">
    <citation type="submission" date="2023-10" db="EMBL/GenBank/DDBJ databases">
        <title>Development of a sustainable strategy for remediation of hydrocarbon-contaminated territories based on the waste exchange concept.</title>
        <authorList>
            <person name="Krivoruchko A."/>
        </authorList>
    </citation>
    <scope>NUCLEOTIDE SEQUENCE [LARGE SCALE GENOMIC DNA]</scope>
    <source>
        <strain evidence="1 2">IEGM 1236</strain>
    </source>
</reference>
<comment type="caution">
    <text evidence="1">The sequence shown here is derived from an EMBL/GenBank/DDBJ whole genome shotgun (WGS) entry which is preliminary data.</text>
</comment>
<dbReference type="SUPFAM" id="SSF55874">
    <property type="entry name" value="ATPase domain of HSP90 chaperone/DNA topoisomerase II/histidine kinase"/>
    <property type="match status" value="1"/>
</dbReference>
<dbReference type="InterPro" id="IPR036890">
    <property type="entry name" value="HATPase_C_sf"/>
</dbReference>
<keyword evidence="1" id="KW-0547">Nucleotide-binding</keyword>
<keyword evidence="2" id="KW-1185">Reference proteome</keyword>